<evidence type="ECO:0000256" key="5">
    <source>
        <dbReference type="ARBA" id="ARBA00022793"/>
    </source>
</evidence>
<name>A0A6G9YEV1_9NOCA</name>
<comment type="pathway">
    <text evidence="2">Purine metabolism; urate degradation; (S)-allantoin from urate: step 3/3.</text>
</comment>
<accession>A0A6G9YEV1</accession>
<evidence type="ECO:0000259" key="7">
    <source>
        <dbReference type="Pfam" id="PF09349"/>
    </source>
</evidence>
<dbReference type="GO" id="GO:0006144">
    <property type="term" value="P:purine nucleobase metabolic process"/>
    <property type="evidence" value="ECO:0007669"/>
    <property type="project" value="UniProtKB-KW"/>
</dbReference>
<dbReference type="GO" id="GO:0051997">
    <property type="term" value="F:2-oxo-4-hydroxy-4-carboxy-5-ureidoimidazoline decarboxylase activity"/>
    <property type="evidence" value="ECO:0007669"/>
    <property type="project" value="UniProtKB-EC"/>
</dbReference>
<dbReference type="PANTHER" id="PTHR43466">
    <property type="entry name" value="2-OXO-4-HYDROXY-4-CARBOXY-5-UREIDOIMIDAZOLINE DECARBOXYLASE-RELATED"/>
    <property type="match status" value="1"/>
</dbReference>
<evidence type="ECO:0000256" key="3">
    <source>
        <dbReference type="ARBA" id="ARBA00012257"/>
    </source>
</evidence>
<dbReference type="InterPro" id="IPR018020">
    <property type="entry name" value="OHCU_decarboxylase"/>
</dbReference>
<dbReference type="Proteomes" id="UP000503540">
    <property type="component" value="Chromosome"/>
</dbReference>
<dbReference type="Pfam" id="PF09349">
    <property type="entry name" value="OHCU_decarbox"/>
    <property type="match status" value="1"/>
</dbReference>
<organism evidence="8 9">
    <name type="scientific">Nocardia arthritidis</name>
    <dbReference type="NCBI Taxonomy" id="228602"/>
    <lineage>
        <taxon>Bacteria</taxon>
        <taxon>Bacillati</taxon>
        <taxon>Actinomycetota</taxon>
        <taxon>Actinomycetes</taxon>
        <taxon>Mycobacteriales</taxon>
        <taxon>Nocardiaceae</taxon>
        <taxon>Nocardia</taxon>
    </lineage>
</organism>
<dbReference type="KEGG" id="nah:F5544_19180"/>
<dbReference type="InterPro" id="IPR036778">
    <property type="entry name" value="OHCU_decarboxylase_sf"/>
</dbReference>
<gene>
    <name evidence="8" type="primary">uraD</name>
    <name evidence="8" type="ORF">F5544_19180</name>
</gene>
<dbReference type="GO" id="GO:0019628">
    <property type="term" value="P:urate catabolic process"/>
    <property type="evidence" value="ECO:0007669"/>
    <property type="project" value="TreeGrafter"/>
</dbReference>
<feature type="domain" description="Oxo-4-hydroxy-4-carboxy-5-ureidoimidazoline decarboxylase" evidence="7">
    <location>
        <begin position="9"/>
        <end position="158"/>
    </location>
</feature>
<keyword evidence="6 8" id="KW-0456">Lyase</keyword>
<dbReference type="EC" id="4.1.1.97" evidence="3"/>
<keyword evidence="9" id="KW-1185">Reference proteome</keyword>
<dbReference type="NCBIfam" id="NF010372">
    <property type="entry name" value="PRK13798.1"/>
    <property type="match status" value="1"/>
</dbReference>
<dbReference type="PANTHER" id="PTHR43466:SF1">
    <property type="entry name" value="2-OXO-4-HYDROXY-4-CARBOXY-5-UREIDOIMIDAZOLINE DECARBOXYLASE-RELATED"/>
    <property type="match status" value="1"/>
</dbReference>
<evidence type="ECO:0000313" key="9">
    <source>
        <dbReference type="Proteomes" id="UP000503540"/>
    </source>
</evidence>
<dbReference type="NCBIfam" id="TIGR03180">
    <property type="entry name" value="UraD_2"/>
    <property type="match status" value="1"/>
</dbReference>
<comment type="catalytic activity">
    <reaction evidence="1">
        <text>5-hydroxy-2-oxo-4-ureido-2,5-dihydro-1H-imidazole-5-carboxylate + H(+) = (S)-allantoin + CO2</text>
        <dbReference type="Rhea" id="RHEA:26301"/>
        <dbReference type="ChEBI" id="CHEBI:15378"/>
        <dbReference type="ChEBI" id="CHEBI:15678"/>
        <dbReference type="ChEBI" id="CHEBI:16526"/>
        <dbReference type="ChEBI" id="CHEBI:58639"/>
        <dbReference type="EC" id="4.1.1.97"/>
    </reaction>
</comment>
<evidence type="ECO:0000313" key="8">
    <source>
        <dbReference type="EMBL" id="QIS11704.1"/>
    </source>
</evidence>
<proteinExistence type="predicted"/>
<dbReference type="AlphaFoldDB" id="A0A6G9YEV1"/>
<evidence type="ECO:0000256" key="4">
    <source>
        <dbReference type="ARBA" id="ARBA00022631"/>
    </source>
</evidence>
<dbReference type="EMBL" id="CP046172">
    <property type="protein sequence ID" value="QIS11704.1"/>
    <property type="molecule type" value="Genomic_DNA"/>
</dbReference>
<keyword evidence="5" id="KW-0210">Decarboxylase</keyword>
<sequence length="163" mass="17776">MLTIDEFNGLGSERLLPALLECCDAPRWANALLGARPYRDLNSLLDTSDRLAGEFTPAEVDRALSAHPRIGERRDGADRGAAWSRAEQSGISADAATALAAANRRYENRFGRVFLICATGLTADEVLTALAARLDNDEETEIRVIAAELGKIARLRLRRVIAE</sequence>
<dbReference type="InterPro" id="IPR017595">
    <property type="entry name" value="OHCU_decarboxylase-2"/>
</dbReference>
<dbReference type="Gene3D" id="1.10.3330.10">
    <property type="entry name" value="Oxo-4-hydroxy-4-carboxy-5-ureidoimidazoline decarboxylase"/>
    <property type="match status" value="1"/>
</dbReference>
<dbReference type="SUPFAM" id="SSF158694">
    <property type="entry name" value="UraD-Like"/>
    <property type="match status" value="1"/>
</dbReference>
<dbReference type="RefSeq" id="WP_167474477.1">
    <property type="nucleotide sequence ID" value="NZ_CP046172.1"/>
</dbReference>
<keyword evidence="4" id="KW-0659">Purine metabolism</keyword>
<reference evidence="8 9" key="1">
    <citation type="journal article" date="2019" name="ACS Chem. Biol.">
        <title>Identification and Mobilization of a Cryptic Antibiotic Biosynthesis Gene Locus from a Human-Pathogenic Nocardia Isolate.</title>
        <authorList>
            <person name="Herisse M."/>
            <person name="Ishida K."/>
            <person name="Porter J.L."/>
            <person name="Howden B."/>
            <person name="Hertweck C."/>
            <person name="Stinear T.P."/>
            <person name="Pidot S.J."/>
        </authorList>
    </citation>
    <scope>NUCLEOTIDE SEQUENCE [LARGE SCALE GENOMIC DNA]</scope>
    <source>
        <strain evidence="8 9">AUSMDU00012717</strain>
    </source>
</reference>
<evidence type="ECO:0000256" key="6">
    <source>
        <dbReference type="ARBA" id="ARBA00023239"/>
    </source>
</evidence>
<evidence type="ECO:0000256" key="1">
    <source>
        <dbReference type="ARBA" id="ARBA00001163"/>
    </source>
</evidence>
<evidence type="ECO:0000256" key="2">
    <source>
        <dbReference type="ARBA" id="ARBA00004754"/>
    </source>
</evidence>
<protein>
    <recommendedName>
        <fullName evidence="3">2-oxo-4-hydroxy-4-carboxy-5-ureidoimidazoline decarboxylase</fullName>
        <ecNumber evidence="3">4.1.1.97</ecNumber>
    </recommendedName>
</protein>